<organism evidence="1 2">
    <name type="scientific">Orchesella dallaii</name>
    <dbReference type="NCBI Taxonomy" id="48710"/>
    <lineage>
        <taxon>Eukaryota</taxon>
        <taxon>Metazoa</taxon>
        <taxon>Ecdysozoa</taxon>
        <taxon>Arthropoda</taxon>
        <taxon>Hexapoda</taxon>
        <taxon>Collembola</taxon>
        <taxon>Entomobryomorpha</taxon>
        <taxon>Entomobryoidea</taxon>
        <taxon>Orchesellidae</taxon>
        <taxon>Orchesellinae</taxon>
        <taxon>Orchesella</taxon>
    </lineage>
</organism>
<evidence type="ECO:0000313" key="2">
    <source>
        <dbReference type="Proteomes" id="UP001642540"/>
    </source>
</evidence>
<evidence type="ECO:0000313" key="1">
    <source>
        <dbReference type="EMBL" id="CAL8140177.1"/>
    </source>
</evidence>
<proteinExistence type="predicted"/>
<gene>
    <name evidence="1" type="ORF">ODALV1_LOCUS28176</name>
</gene>
<protein>
    <submittedName>
        <fullName evidence="1">Uncharacterized protein</fullName>
    </submittedName>
</protein>
<accession>A0ABP1S0M2</accession>
<dbReference type="EMBL" id="CAXLJM020000133">
    <property type="protein sequence ID" value="CAL8140177.1"/>
    <property type="molecule type" value="Genomic_DNA"/>
</dbReference>
<name>A0ABP1S0M2_9HEXA</name>
<keyword evidence="2" id="KW-1185">Reference proteome</keyword>
<sequence>MLQLKVAKEVEEHAAEAAHDRYVEVVAVLTVEDAVVVSPLDLYQYLTSHLGDKIRTKLYWNYIFKTAKRFKVAN</sequence>
<comment type="caution">
    <text evidence="1">The sequence shown here is derived from an EMBL/GenBank/DDBJ whole genome shotgun (WGS) entry which is preliminary data.</text>
</comment>
<dbReference type="Proteomes" id="UP001642540">
    <property type="component" value="Unassembled WGS sequence"/>
</dbReference>
<reference evidence="1 2" key="1">
    <citation type="submission" date="2024-08" db="EMBL/GenBank/DDBJ databases">
        <authorList>
            <person name="Cucini C."/>
            <person name="Frati F."/>
        </authorList>
    </citation>
    <scope>NUCLEOTIDE SEQUENCE [LARGE SCALE GENOMIC DNA]</scope>
</reference>